<keyword evidence="7" id="KW-0802">TPR repeat</keyword>
<dbReference type="PROSITE" id="PS50005">
    <property type="entry name" value="TPR"/>
    <property type="match status" value="1"/>
</dbReference>
<feature type="signal peptide" evidence="8">
    <location>
        <begin position="1"/>
        <end position="33"/>
    </location>
</feature>
<accession>A0A2W4ZXV0</accession>
<evidence type="ECO:0000313" key="10">
    <source>
        <dbReference type="EMBL" id="PZO87140.1"/>
    </source>
</evidence>
<dbReference type="GO" id="GO:0046872">
    <property type="term" value="F:metal ion binding"/>
    <property type="evidence" value="ECO:0007669"/>
    <property type="project" value="UniProtKB-KW"/>
</dbReference>
<evidence type="ECO:0000256" key="3">
    <source>
        <dbReference type="ARBA" id="ARBA00022723"/>
    </source>
</evidence>
<evidence type="ECO:0000256" key="1">
    <source>
        <dbReference type="ARBA" id="ARBA00001947"/>
    </source>
</evidence>
<reference evidence="10 11" key="1">
    <citation type="submission" date="2017-08" db="EMBL/GenBank/DDBJ databases">
        <title>Infants hospitalized years apart are colonized by the same room-sourced microbial strains.</title>
        <authorList>
            <person name="Brooks B."/>
            <person name="Olm M.R."/>
            <person name="Firek B.A."/>
            <person name="Baker R."/>
            <person name="Thomas B.C."/>
            <person name="Morowitz M.J."/>
            <person name="Banfield J.F."/>
        </authorList>
    </citation>
    <scope>NUCLEOTIDE SEQUENCE [LARGE SCALE GENOMIC DNA]</scope>
    <source>
        <strain evidence="10">S2_018_000_R2_104</strain>
    </source>
</reference>
<dbReference type="GO" id="GO:0016020">
    <property type="term" value="C:membrane"/>
    <property type="evidence" value="ECO:0007669"/>
    <property type="project" value="TreeGrafter"/>
</dbReference>
<keyword evidence="4" id="KW-0378">Hydrolase</keyword>
<evidence type="ECO:0000259" key="9">
    <source>
        <dbReference type="Pfam" id="PF01435"/>
    </source>
</evidence>
<keyword evidence="2" id="KW-0645">Protease</keyword>
<keyword evidence="5" id="KW-0862">Zinc</keyword>
<dbReference type="CDD" id="cd07324">
    <property type="entry name" value="M48C_Oma1-like"/>
    <property type="match status" value="1"/>
</dbReference>
<feature type="domain" description="Peptidase M48" evidence="9">
    <location>
        <begin position="45"/>
        <end position="232"/>
    </location>
</feature>
<organism evidence="10 11">
    <name type="scientific">Micavibrio aeruginosavorus</name>
    <dbReference type="NCBI Taxonomy" id="349221"/>
    <lineage>
        <taxon>Bacteria</taxon>
        <taxon>Pseudomonadati</taxon>
        <taxon>Bdellovibrionota</taxon>
        <taxon>Bdellovibrionia</taxon>
        <taxon>Bdellovibrionales</taxon>
        <taxon>Pseudobdellovibrionaceae</taxon>
        <taxon>Micavibrio</taxon>
    </lineage>
</organism>
<dbReference type="Proteomes" id="UP000249557">
    <property type="component" value="Unassembled WGS sequence"/>
</dbReference>
<dbReference type="InterPro" id="IPR011990">
    <property type="entry name" value="TPR-like_helical_dom_sf"/>
</dbReference>
<comment type="caution">
    <text evidence="10">The sequence shown here is derived from an EMBL/GenBank/DDBJ whole genome shotgun (WGS) entry which is preliminary data.</text>
</comment>
<comment type="cofactor">
    <cofactor evidence="1">
        <name>Zn(2+)</name>
        <dbReference type="ChEBI" id="CHEBI:29105"/>
    </cofactor>
</comment>
<dbReference type="PANTHER" id="PTHR22726:SF1">
    <property type="entry name" value="METALLOENDOPEPTIDASE OMA1, MITOCHONDRIAL"/>
    <property type="match status" value="1"/>
</dbReference>
<protein>
    <submittedName>
        <fullName evidence="10">Peptidase M48 family protein</fullName>
    </submittedName>
</protein>
<feature type="repeat" description="TPR" evidence="7">
    <location>
        <begin position="312"/>
        <end position="345"/>
    </location>
</feature>
<dbReference type="AlphaFoldDB" id="A0A2W4ZXV0"/>
<dbReference type="SUPFAM" id="SSF48452">
    <property type="entry name" value="TPR-like"/>
    <property type="match status" value="1"/>
</dbReference>
<dbReference type="Gene3D" id="1.25.40.10">
    <property type="entry name" value="Tetratricopeptide repeat domain"/>
    <property type="match status" value="1"/>
</dbReference>
<dbReference type="Gene3D" id="3.30.2010.10">
    <property type="entry name" value="Metalloproteases ('zincins'), catalytic domain"/>
    <property type="match status" value="1"/>
</dbReference>
<dbReference type="InterPro" id="IPR051156">
    <property type="entry name" value="Mito/Outer_Membr_Metalloprot"/>
</dbReference>
<evidence type="ECO:0000256" key="8">
    <source>
        <dbReference type="SAM" id="SignalP"/>
    </source>
</evidence>
<dbReference type="GO" id="GO:0051603">
    <property type="term" value="P:proteolysis involved in protein catabolic process"/>
    <property type="evidence" value="ECO:0007669"/>
    <property type="project" value="TreeGrafter"/>
</dbReference>
<keyword evidence="3" id="KW-0479">Metal-binding</keyword>
<evidence type="ECO:0000313" key="11">
    <source>
        <dbReference type="Proteomes" id="UP000249557"/>
    </source>
</evidence>
<dbReference type="GO" id="GO:0004222">
    <property type="term" value="F:metalloendopeptidase activity"/>
    <property type="evidence" value="ECO:0007669"/>
    <property type="project" value="InterPro"/>
</dbReference>
<proteinExistence type="predicted"/>
<keyword evidence="6" id="KW-0482">Metalloprotease</keyword>
<evidence type="ECO:0000256" key="4">
    <source>
        <dbReference type="ARBA" id="ARBA00022801"/>
    </source>
</evidence>
<feature type="chain" id="PRO_5016039628" evidence="8">
    <location>
        <begin position="34"/>
        <end position="459"/>
    </location>
</feature>
<dbReference type="PANTHER" id="PTHR22726">
    <property type="entry name" value="METALLOENDOPEPTIDASE OMA1"/>
    <property type="match status" value="1"/>
</dbReference>
<dbReference type="Pfam" id="PF01435">
    <property type="entry name" value="Peptidase_M48"/>
    <property type="match status" value="1"/>
</dbReference>
<dbReference type="EMBL" id="QFNK01000071">
    <property type="protein sequence ID" value="PZO87140.1"/>
    <property type="molecule type" value="Genomic_DNA"/>
</dbReference>
<name>A0A2W4ZXV0_9BACT</name>
<dbReference type="InterPro" id="IPR019734">
    <property type="entry name" value="TPR_rpt"/>
</dbReference>
<dbReference type="Pfam" id="PF13432">
    <property type="entry name" value="TPR_16"/>
    <property type="match status" value="1"/>
</dbReference>
<evidence type="ECO:0000256" key="2">
    <source>
        <dbReference type="ARBA" id="ARBA00022670"/>
    </source>
</evidence>
<evidence type="ECO:0000256" key="7">
    <source>
        <dbReference type="PROSITE-ProRule" id="PRU00339"/>
    </source>
</evidence>
<dbReference type="InterPro" id="IPR001915">
    <property type="entry name" value="Peptidase_M48"/>
</dbReference>
<evidence type="ECO:0000256" key="6">
    <source>
        <dbReference type="ARBA" id="ARBA00023049"/>
    </source>
</evidence>
<keyword evidence="8" id="KW-0732">Signal</keyword>
<gene>
    <name evidence="10" type="ORF">DI626_04660</name>
</gene>
<evidence type="ECO:0000256" key="5">
    <source>
        <dbReference type="ARBA" id="ARBA00022833"/>
    </source>
</evidence>
<sequence>MYIAMMICFRSFLTRTAAIALACCLALPTQADAQTIIRDTEIENDIGQWFKPILTAAGMSPDQVNIILVQDSQVNAFVAGGSNIFLYTGLLQKTEDPGEVIGVMAHELGHITGGHLIRGREAMEQASYESILGMILGGVAAVASGDGRAAGAIGTGASSMAQRSFLANSRAFESSADQAALKFFEKAKLSPMGLESFMRKLEDEELRPSSRQSEYVRTHPLTRDRISMIETRVEQSPDKNKSFPPEWIAQHKMMIAKLAGFVTPQQVVWVYDDKDMSTPAMTARAIAAYRQDDVARALKLTDALLAKEPNNPYFLELKGQMLVDFGRVAEAVPYYEKAVAQKPDAGLIRTALAHTQIETAGNSAAKLDKALNNLSLALKDEPRSTRIHRLMATAYGRKGDESRAKLHLAEEALLQRRYDYAKSQAKGALPGLKQGTTDWIRANDIIGFADTAKVSEKRK</sequence>